<evidence type="ECO:0000256" key="1">
    <source>
        <dbReference type="ARBA" id="ARBA00008738"/>
    </source>
</evidence>
<evidence type="ECO:0000313" key="3">
    <source>
        <dbReference type="EMBL" id="KAL2088976.1"/>
    </source>
</evidence>
<accession>A0ABD1JQ42</accession>
<dbReference type="InterPro" id="IPR033336">
    <property type="entry name" value="SAXO1/2"/>
</dbReference>
<comment type="similarity">
    <text evidence="1">Belongs to the FAM154 family.</text>
</comment>
<feature type="region of interest" description="Disordered" evidence="2">
    <location>
        <begin position="158"/>
        <end position="178"/>
    </location>
</feature>
<dbReference type="Proteomes" id="UP001591681">
    <property type="component" value="Unassembled WGS sequence"/>
</dbReference>
<feature type="region of interest" description="Disordered" evidence="2">
    <location>
        <begin position="43"/>
        <end position="96"/>
    </location>
</feature>
<reference evidence="3 4" key="1">
    <citation type="submission" date="2024-09" db="EMBL/GenBank/DDBJ databases">
        <title>A chromosome-level genome assembly of Gray's grenadier anchovy, Coilia grayii.</title>
        <authorList>
            <person name="Fu Z."/>
        </authorList>
    </citation>
    <scope>NUCLEOTIDE SEQUENCE [LARGE SCALE GENOMIC DNA]</scope>
    <source>
        <strain evidence="3">G4</strain>
        <tissue evidence="3">Muscle</tissue>
    </source>
</reference>
<feature type="compositionally biased region" description="Basic residues" evidence="2">
    <location>
        <begin position="119"/>
        <end position="131"/>
    </location>
</feature>
<feature type="region of interest" description="Disordered" evidence="2">
    <location>
        <begin position="118"/>
        <end position="138"/>
    </location>
</feature>
<dbReference type="PANTHER" id="PTHR31516:SF17">
    <property type="entry name" value="STABILIZER OF AXONEMAL MICROTUBULES 2"/>
    <property type="match status" value="1"/>
</dbReference>
<feature type="region of interest" description="Disordered" evidence="2">
    <location>
        <begin position="249"/>
        <end position="270"/>
    </location>
</feature>
<comment type="caution">
    <text evidence="3">The sequence shown here is derived from an EMBL/GenBank/DDBJ whole genome shotgun (WGS) entry which is preliminary data.</text>
</comment>
<name>A0ABD1JQ42_9TELE</name>
<gene>
    <name evidence="3" type="ORF">ACEWY4_015875</name>
</gene>
<evidence type="ECO:0000313" key="4">
    <source>
        <dbReference type="Proteomes" id="UP001591681"/>
    </source>
</evidence>
<sequence length="466" mass="53090">MTRRCICELCSCGRHRCPHPPTALYGAKGNKQCVITEYSEKYPSYGRHHPPPSLKPKQDLQGSKGKMDGTTTFKTDFVPYDITPRPGRQKAEYKPNPGEIDLATTYDQEFPCYTVKAAPPRRPKERSHRGSGKLDTVPTYKEDFRPWELSKREMRKPDLTYQPPSEKFGNSTTFQDDFAPRGLVPRESFKPSNQPMMSDTPFDGVTSNMQSYIPHPLEARFCRPPQVYKPSSEPLQDLTSHRQAFQGLPGKIPKSCKPEGVKTASDSPFQGSTEFRERFQQWPVNPPPRHKSTEYVAPTSEMDLSTTNNTYYTRHNIQPYVSAKPFARPVRSSVPFQGNTTMKEDFRPWAMCKQEVIKKMDELHRESGKMEDLTTFRAHFTQHPLQPSVSFKPPNAATVRDVPMHKQTMYKAEFTPKKINVCPASFTSPPGYTFEESDERGHKFFRKLPSQEGAGVVKIPEAVAVN</sequence>
<dbReference type="AlphaFoldDB" id="A0ABD1JQ42"/>
<evidence type="ECO:0008006" key="5">
    <source>
        <dbReference type="Google" id="ProtNLM"/>
    </source>
</evidence>
<dbReference type="EMBL" id="JBHFQA010000013">
    <property type="protein sequence ID" value="KAL2088976.1"/>
    <property type="molecule type" value="Genomic_DNA"/>
</dbReference>
<dbReference type="Pfam" id="PF05217">
    <property type="entry name" value="SAXO1-2"/>
    <property type="match status" value="1"/>
</dbReference>
<organism evidence="3 4">
    <name type="scientific">Coilia grayii</name>
    <name type="common">Gray's grenadier anchovy</name>
    <dbReference type="NCBI Taxonomy" id="363190"/>
    <lineage>
        <taxon>Eukaryota</taxon>
        <taxon>Metazoa</taxon>
        <taxon>Chordata</taxon>
        <taxon>Craniata</taxon>
        <taxon>Vertebrata</taxon>
        <taxon>Euteleostomi</taxon>
        <taxon>Actinopterygii</taxon>
        <taxon>Neopterygii</taxon>
        <taxon>Teleostei</taxon>
        <taxon>Clupei</taxon>
        <taxon>Clupeiformes</taxon>
        <taxon>Clupeoidei</taxon>
        <taxon>Engraulidae</taxon>
        <taxon>Coilinae</taxon>
        <taxon>Coilia</taxon>
    </lineage>
</organism>
<dbReference type="PANTHER" id="PTHR31516">
    <property type="entry name" value="STABILIZER OF AXONEMAL MICROTUBULES 2"/>
    <property type="match status" value="1"/>
</dbReference>
<protein>
    <recommendedName>
        <fullName evidence="5">Stabilizer of axonemal microtubules 2</fullName>
    </recommendedName>
</protein>
<keyword evidence="4" id="KW-1185">Reference proteome</keyword>
<evidence type="ECO:0000256" key="2">
    <source>
        <dbReference type="SAM" id="MobiDB-lite"/>
    </source>
</evidence>
<proteinExistence type="inferred from homology"/>